<protein>
    <submittedName>
        <fullName evidence="1">Chloramphenicol 3-O phosphotransferase</fullName>
        <ecNumber evidence="1">2.7.1.-</ecNumber>
    </submittedName>
</protein>
<dbReference type="EC" id="2.7.1.-" evidence="1"/>
<reference evidence="1" key="1">
    <citation type="submission" date="2023-07" db="EMBL/GenBank/DDBJ databases">
        <title>Sorghum-associated microbial communities from plants grown in Nebraska, USA.</title>
        <authorList>
            <person name="Schachtman D."/>
        </authorList>
    </citation>
    <scope>NUCLEOTIDE SEQUENCE</scope>
    <source>
        <strain evidence="1">BE330</strain>
    </source>
</reference>
<dbReference type="Pfam" id="PF07931">
    <property type="entry name" value="CPT"/>
    <property type="match status" value="1"/>
</dbReference>
<dbReference type="RefSeq" id="WP_309855325.1">
    <property type="nucleotide sequence ID" value="NZ_JAVDQJ010000006.1"/>
</dbReference>
<dbReference type="EMBL" id="JAVDQK010000006">
    <property type="protein sequence ID" value="MDR6219167.1"/>
    <property type="molecule type" value="Genomic_DNA"/>
</dbReference>
<accession>A0AAE3XER3</accession>
<dbReference type="SUPFAM" id="SSF52540">
    <property type="entry name" value="P-loop containing nucleoside triphosphate hydrolases"/>
    <property type="match status" value="1"/>
</dbReference>
<proteinExistence type="predicted"/>
<dbReference type="Gene3D" id="3.40.50.300">
    <property type="entry name" value="P-loop containing nucleotide triphosphate hydrolases"/>
    <property type="match status" value="1"/>
</dbReference>
<dbReference type="GO" id="GO:0016740">
    <property type="term" value="F:transferase activity"/>
    <property type="evidence" value="ECO:0007669"/>
    <property type="project" value="UniProtKB-KW"/>
</dbReference>
<dbReference type="AlphaFoldDB" id="A0AAE3XER3"/>
<name>A0AAE3XER3_9DEIO</name>
<organism evidence="1 2">
    <name type="scientific">Deinococcus soli</name>
    <name type="common">ex Cha et al. 2016</name>
    <dbReference type="NCBI Taxonomy" id="1309411"/>
    <lineage>
        <taxon>Bacteria</taxon>
        <taxon>Thermotogati</taxon>
        <taxon>Deinococcota</taxon>
        <taxon>Deinococci</taxon>
        <taxon>Deinococcales</taxon>
        <taxon>Deinococcaceae</taxon>
        <taxon>Deinococcus</taxon>
    </lineage>
</organism>
<dbReference type="InterPro" id="IPR027417">
    <property type="entry name" value="P-loop_NTPase"/>
</dbReference>
<evidence type="ECO:0000313" key="1">
    <source>
        <dbReference type="EMBL" id="MDR6219167.1"/>
    </source>
</evidence>
<gene>
    <name evidence="1" type="ORF">J2Y00_002764</name>
</gene>
<dbReference type="Proteomes" id="UP001185331">
    <property type="component" value="Unassembled WGS sequence"/>
</dbReference>
<sequence length="88" mass="9070">MSVQVIVLSGGSSAGKSSIARHLQALLPGVWLTLGSDTLVAALPASLRESGDGITFAADGTVATGEVVRRVDTVWSLGWRKSPGRARP</sequence>
<keyword evidence="1" id="KW-0808">Transferase</keyword>
<comment type="caution">
    <text evidence="1">The sequence shown here is derived from an EMBL/GenBank/DDBJ whole genome shotgun (WGS) entry which is preliminary data.</text>
</comment>
<evidence type="ECO:0000313" key="2">
    <source>
        <dbReference type="Proteomes" id="UP001185331"/>
    </source>
</evidence>